<accession>A0A3E2H1M5</accession>
<dbReference type="AlphaFoldDB" id="A0A3E2H1M5"/>
<dbReference type="STRING" id="5539.A0A3E2H1M5"/>
<dbReference type="Proteomes" id="UP000258309">
    <property type="component" value="Unassembled WGS sequence"/>
</dbReference>
<dbReference type="InterPro" id="IPR035959">
    <property type="entry name" value="RutC-like_sf"/>
</dbReference>
<dbReference type="OrthoDB" id="309640at2759"/>
<dbReference type="SUPFAM" id="SSF55298">
    <property type="entry name" value="YjgF-like"/>
    <property type="match status" value="1"/>
</dbReference>
<feature type="non-terminal residue" evidence="1">
    <location>
        <position position="148"/>
    </location>
</feature>
<name>A0A3E2H1M5_SCYLI</name>
<protein>
    <submittedName>
        <fullName evidence="1">Uncharacterized protein</fullName>
    </submittedName>
</protein>
<dbReference type="EMBL" id="NCSJ02000213">
    <property type="protein sequence ID" value="RFU27299.1"/>
    <property type="molecule type" value="Genomic_DNA"/>
</dbReference>
<proteinExistence type="predicted"/>
<reference evidence="1 2" key="1">
    <citation type="submission" date="2018-05" db="EMBL/GenBank/DDBJ databases">
        <title>Draft genome sequence of Scytalidium lignicola DSM 105466, a ubiquitous saprotrophic fungus.</title>
        <authorList>
            <person name="Buettner E."/>
            <person name="Gebauer A.M."/>
            <person name="Hofrichter M."/>
            <person name="Liers C."/>
            <person name="Kellner H."/>
        </authorList>
    </citation>
    <scope>NUCLEOTIDE SEQUENCE [LARGE SCALE GENOMIC DNA]</scope>
    <source>
        <strain evidence="1 2">DSM 105466</strain>
    </source>
</reference>
<keyword evidence="2" id="KW-1185">Reference proteome</keyword>
<feature type="non-terminal residue" evidence="1">
    <location>
        <position position="1"/>
    </location>
</feature>
<dbReference type="Gene3D" id="3.30.1330.40">
    <property type="entry name" value="RutC-like"/>
    <property type="match status" value="1"/>
</dbReference>
<organism evidence="1 2">
    <name type="scientific">Scytalidium lignicola</name>
    <name type="common">Hyphomycete</name>
    <dbReference type="NCBI Taxonomy" id="5539"/>
    <lineage>
        <taxon>Eukaryota</taxon>
        <taxon>Fungi</taxon>
        <taxon>Dikarya</taxon>
        <taxon>Ascomycota</taxon>
        <taxon>Pezizomycotina</taxon>
        <taxon>Leotiomycetes</taxon>
        <taxon>Leotiomycetes incertae sedis</taxon>
        <taxon>Scytalidium</taxon>
    </lineage>
</organism>
<gene>
    <name evidence="1" type="ORF">B7463_g9042</name>
</gene>
<dbReference type="InterPro" id="IPR006175">
    <property type="entry name" value="YjgF/YER057c/UK114"/>
</dbReference>
<comment type="caution">
    <text evidence="1">The sequence shown here is derived from an EMBL/GenBank/DDBJ whole genome shotgun (WGS) entry which is preliminary data.</text>
</comment>
<evidence type="ECO:0000313" key="2">
    <source>
        <dbReference type="Proteomes" id="UP000258309"/>
    </source>
</evidence>
<evidence type="ECO:0000313" key="1">
    <source>
        <dbReference type="EMBL" id="RFU27299.1"/>
    </source>
</evidence>
<dbReference type="Pfam" id="PF01042">
    <property type="entry name" value="Ribonuc_L-PSP"/>
    <property type="match status" value="1"/>
</dbReference>
<sequence>MPVQAHDPPHFAAPHPFYSSYTTVPLSPTTTLVTVSGQVAQDIETGDTPSDLESQVDLCLSRLSGCLECAGAGKKDITRFMYYISQRGVDEFDEREGKGAAVRLIGGKSGKWLEGNRLASCFPRVFGMSDDKFLCEFECIAVVTKEGH</sequence>